<evidence type="ECO:0000259" key="2">
    <source>
        <dbReference type="Pfam" id="PF21808"/>
    </source>
</evidence>
<proteinExistence type="predicted"/>
<feature type="domain" description="BDLP-like helical" evidence="2">
    <location>
        <begin position="56"/>
        <end position="173"/>
    </location>
</feature>
<name>A0A6B3NEG0_9CYAN</name>
<dbReference type="InterPro" id="IPR049399">
    <property type="entry name" value="BDLP-like_hel"/>
</dbReference>
<evidence type="ECO:0000313" key="3">
    <source>
        <dbReference type="EMBL" id="NER29993.1"/>
    </source>
</evidence>
<reference evidence="3" key="1">
    <citation type="submission" date="2019-11" db="EMBL/GenBank/DDBJ databases">
        <title>Genomic insights into an expanded diversity of filamentous marine cyanobacteria reveals the extraordinary biosynthetic potential of Moorea and Okeania.</title>
        <authorList>
            <person name="Ferreira Leao T."/>
            <person name="Wang M."/>
            <person name="Moss N."/>
            <person name="Da Silva R."/>
            <person name="Sanders J."/>
            <person name="Nurk S."/>
            <person name="Gurevich A."/>
            <person name="Humphrey G."/>
            <person name="Reher R."/>
            <person name="Zhu Q."/>
            <person name="Belda-Ferre P."/>
            <person name="Glukhov E."/>
            <person name="Rex R."/>
            <person name="Dorrestein P.C."/>
            <person name="Knight R."/>
            <person name="Pevzner P."/>
            <person name="Gerwick W.H."/>
            <person name="Gerwick L."/>
        </authorList>
    </citation>
    <scope>NUCLEOTIDE SEQUENCE</scope>
    <source>
        <strain evidence="3">SIO1C4</strain>
    </source>
</reference>
<feature type="transmembrane region" description="Helical" evidence="1">
    <location>
        <begin position="72"/>
        <end position="94"/>
    </location>
</feature>
<feature type="transmembrane region" description="Helical" evidence="1">
    <location>
        <begin position="34"/>
        <end position="60"/>
    </location>
</feature>
<evidence type="ECO:0000256" key="1">
    <source>
        <dbReference type="SAM" id="Phobius"/>
    </source>
</evidence>
<sequence>TKESRLDAAKLSYSTLSPDKPDVATATANPIKKVVGVGALGAGIGGAAGVGGAAAAGAALTTTGTILALTPVGWAVIAGVGISAIIGGVIGKQLERDKFIKKMKKGLEAQLPNIINEQKLSEIREHIKSQFEPWNQKVRQMSSDVESFESSLKSLIAAKEKRQIDFDLEEKRLIKLQEEIELQWQKIDTEYKEYRK</sequence>
<accession>A0A6B3NEG0</accession>
<feature type="non-terminal residue" evidence="3">
    <location>
        <position position="1"/>
    </location>
</feature>
<comment type="caution">
    <text evidence="3">The sequence shown here is derived from an EMBL/GenBank/DDBJ whole genome shotgun (WGS) entry which is preliminary data.</text>
</comment>
<dbReference type="AlphaFoldDB" id="A0A6B3NEG0"/>
<gene>
    <name evidence="3" type="ORF">F6J89_20825</name>
</gene>
<keyword evidence="1" id="KW-0472">Membrane</keyword>
<keyword evidence="1" id="KW-1133">Transmembrane helix</keyword>
<dbReference type="EMBL" id="JAAHFQ010000466">
    <property type="protein sequence ID" value="NER29993.1"/>
    <property type="molecule type" value="Genomic_DNA"/>
</dbReference>
<organism evidence="3">
    <name type="scientific">Symploca sp. SIO1C4</name>
    <dbReference type="NCBI Taxonomy" id="2607765"/>
    <lineage>
        <taxon>Bacteria</taxon>
        <taxon>Bacillati</taxon>
        <taxon>Cyanobacteriota</taxon>
        <taxon>Cyanophyceae</taxon>
        <taxon>Coleofasciculales</taxon>
        <taxon>Coleofasciculaceae</taxon>
        <taxon>Symploca</taxon>
    </lineage>
</organism>
<dbReference type="Pfam" id="PF21808">
    <property type="entry name" value="Dynamin-like_hel_bact"/>
    <property type="match status" value="1"/>
</dbReference>
<keyword evidence="1" id="KW-0812">Transmembrane</keyword>
<protein>
    <recommendedName>
        <fullName evidence="2">BDLP-like helical domain-containing protein</fullName>
    </recommendedName>
</protein>